<dbReference type="InterPro" id="IPR036291">
    <property type="entry name" value="NAD(P)-bd_dom_sf"/>
</dbReference>
<dbReference type="GO" id="GO:0006098">
    <property type="term" value="P:pentose-phosphate shunt"/>
    <property type="evidence" value="ECO:0007669"/>
    <property type="project" value="UniProtKB-KW"/>
</dbReference>
<keyword evidence="4" id="KW-0560">Oxidoreductase</keyword>
<dbReference type="SUPFAM" id="SSF51735">
    <property type="entry name" value="NAD(P)-binding Rossmann-fold domains"/>
    <property type="match status" value="1"/>
</dbReference>
<keyword evidence="9" id="KW-1185">Reference proteome</keyword>
<organism evidence="8 9">
    <name type="scientific">Geodia barretti</name>
    <name type="common">Barrett's horny sponge</name>
    <dbReference type="NCBI Taxonomy" id="519541"/>
    <lineage>
        <taxon>Eukaryota</taxon>
        <taxon>Metazoa</taxon>
        <taxon>Porifera</taxon>
        <taxon>Demospongiae</taxon>
        <taxon>Heteroscleromorpha</taxon>
        <taxon>Tetractinellida</taxon>
        <taxon>Astrophorina</taxon>
        <taxon>Geodiidae</taxon>
        <taxon>Geodia</taxon>
    </lineage>
</organism>
<comment type="similarity">
    <text evidence="2">Belongs to the 6-phosphogluconate dehydrogenase family.</text>
</comment>
<evidence type="ECO:0000256" key="5">
    <source>
        <dbReference type="ARBA" id="ARBA00023064"/>
    </source>
</evidence>
<dbReference type="PRINTS" id="PR00076">
    <property type="entry name" value="6PGDHDRGNASE"/>
</dbReference>
<accession>A0AA35WW50</accession>
<dbReference type="Gene3D" id="3.40.50.720">
    <property type="entry name" value="NAD(P)-binding Rossmann-like Domain"/>
    <property type="match status" value="1"/>
</dbReference>
<name>A0AA35WW50_GEOBA</name>
<dbReference type="InterPro" id="IPR006114">
    <property type="entry name" value="6PGDH_C"/>
</dbReference>
<keyword evidence="6" id="KW-0570">Pentose shunt</keyword>
<keyword evidence="5" id="KW-0311">Gluconate utilization</keyword>
<dbReference type="NCBIfam" id="TIGR00872">
    <property type="entry name" value="gnd_rel"/>
    <property type="match status" value="1"/>
</dbReference>
<dbReference type="InterPro" id="IPR006183">
    <property type="entry name" value="Pgluconate_DH"/>
</dbReference>
<proteinExistence type="inferred from homology"/>
<protein>
    <recommendedName>
        <fullName evidence="3">phosphogluconate dehydrogenase (NADP(+)-dependent, decarboxylating)</fullName>
        <ecNumber evidence="3">1.1.1.44</ecNumber>
    </recommendedName>
</protein>
<sequence length="293" mass="31221">MGANMARRLVAGGHRVVTYDLDATAVATSTENGSEGVTSLEELVSCLPSPRAVWMMLPIGQPTEDTIAALAPLLSPGDILLDGGNANYKDSIRRAREMSGRGIEYIDVGISGGIWGLAHGFCLMVGGPADAVKRMEPAFRTLAPAEDVGYCHFGPSGAGHYVKMVHNGVEYALMQSYAEGFELLAAKEEFDLDLAAVAETWSHGSVVRSWLLELTAAALKDDPGLESLQAFVEDSGEGRWTVQESVDLAVPIPAITAALQQRFRSRQDGPLGARLLAALRQQFGGHAVRRSGD</sequence>
<evidence type="ECO:0000313" key="8">
    <source>
        <dbReference type="EMBL" id="CAI8028840.1"/>
    </source>
</evidence>
<feature type="domain" description="6-phosphogluconate dehydrogenase C-terminal" evidence="7">
    <location>
        <begin position="159"/>
        <end position="293"/>
    </location>
</feature>
<evidence type="ECO:0000256" key="3">
    <source>
        <dbReference type="ARBA" id="ARBA00013011"/>
    </source>
</evidence>
<dbReference type="PANTHER" id="PTHR11811">
    <property type="entry name" value="6-PHOSPHOGLUCONATE DEHYDROGENASE"/>
    <property type="match status" value="1"/>
</dbReference>
<comment type="pathway">
    <text evidence="1">Carbohydrate degradation; pentose phosphate pathway; D-ribulose 5-phosphate from D-glucose 6-phosphate (oxidative stage): step 3/3.</text>
</comment>
<dbReference type="InterPro" id="IPR008927">
    <property type="entry name" value="6-PGluconate_DH-like_C_sf"/>
</dbReference>
<dbReference type="AlphaFoldDB" id="A0AA35WW50"/>
<evidence type="ECO:0000259" key="7">
    <source>
        <dbReference type="SMART" id="SM01350"/>
    </source>
</evidence>
<gene>
    <name evidence="8" type="ORF">GBAR_LOCUS16391</name>
</gene>
<evidence type="ECO:0000256" key="6">
    <source>
        <dbReference type="ARBA" id="ARBA00023126"/>
    </source>
</evidence>
<dbReference type="GO" id="GO:0050661">
    <property type="term" value="F:NADP binding"/>
    <property type="evidence" value="ECO:0007669"/>
    <property type="project" value="InterPro"/>
</dbReference>
<comment type="caution">
    <text evidence="8">The sequence shown here is derived from an EMBL/GenBank/DDBJ whole genome shotgun (WGS) entry which is preliminary data.</text>
</comment>
<dbReference type="Pfam" id="PF00393">
    <property type="entry name" value="6PGD"/>
    <property type="match status" value="1"/>
</dbReference>
<dbReference type="NCBIfam" id="NF007161">
    <property type="entry name" value="PRK09599.1"/>
    <property type="match status" value="1"/>
</dbReference>
<dbReference type="EMBL" id="CASHTH010002368">
    <property type="protein sequence ID" value="CAI8028840.1"/>
    <property type="molecule type" value="Genomic_DNA"/>
</dbReference>
<evidence type="ECO:0000256" key="1">
    <source>
        <dbReference type="ARBA" id="ARBA00004874"/>
    </source>
</evidence>
<evidence type="ECO:0000313" key="9">
    <source>
        <dbReference type="Proteomes" id="UP001174909"/>
    </source>
</evidence>
<evidence type="ECO:0000256" key="4">
    <source>
        <dbReference type="ARBA" id="ARBA00023002"/>
    </source>
</evidence>
<dbReference type="EC" id="1.1.1.44" evidence="3"/>
<dbReference type="SMART" id="SM01350">
    <property type="entry name" value="6PGD"/>
    <property type="match status" value="1"/>
</dbReference>
<dbReference type="Gene3D" id="1.10.1040.10">
    <property type="entry name" value="N-(1-d-carboxylethyl)-l-norvaline Dehydrogenase, domain 2"/>
    <property type="match status" value="1"/>
</dbReference>
<dbReference type="SUPFAM" id="SSF48179">
    <property type="entry name" value="6-phosphogluconate dehydrogenase C-terminal domain-like"/>
    <property type="match status" value="1"/>
</dbReference>
<dbReference type="GO" id="GO:0019521">
    <property type="term" value="P:D-gluconate metabolic process"/>
    <property type="evidence" value="ECO:0007669"/>
    <property type="project" value="UniProtKB-KW"/>
</dbReference>
<dbReference type="Pfam" id="PF03446">
    <property type="entry name" value="NAD_binding_2"/>
    <property type="match status" value="1"/>
</dbReference>
<dbReference type="InterPro" id="IPR013328">
    <property type="entry name" value="6PGD_dom2"/>
</dbReference>
<evidence type="ECO:0000256" key="2">
    <source>
        <dbReference type="ARBA" id="ARBA00008419"/>
    </source>
</evidence>
<dbReference type="GO" id="GO:0004616">
    <property type="term" value="F:phosphogluconate dehydrogenase (decarboxylating) activity"/>
    <property type="evidence" value="ECO:0007669"/>
    <property type="project" value="UniProtKB-EC"/>
</dbReference>
<reference evidence="8" key="1">
    <citation type="submission" date="2023-03" db="EMBL/GenBank/DDBJ databases">
        <authorList>
            <person name="Steffen K."/>
            <person name="Cardenas P."/>
        </authorList>
    </citation>
    <scope>NUCLEOTIDE SEQUENCE</scope>
</reference>
<dbReference type="InterPro" id="IPR004849">
    <property type="entry name" value="6DGDH_YqeC"/>
</dbReference>
<dbReference type="InterPro" id="IPR006115">
    <property type="entry name" value="6PGDH_NADP-bd"/>
</dbReference>
<dbReference type="Proteomes" id="UP001174909">
    <property type="component" value="Unassembled WGS sequence"/>
</dbReference>